<keyword evidence="3" id="KW-1185">Reference proteome</keyword>
<reference evidence="2 3" key="2">
    <citation type="submission" date="2018-11" db="EMBL/GenBank/DDBJ databases">
        <authorList>
            <consortium name="Pathogen Informatics"/>
        </authorList>
    </citation>
    <scope>NUCLEOTIDE SEQUENCE [LARGE SCALE GENOMIC DNA]</scope>
</reference>
<name>A0A0R3TL69_RODNA</name>
<dbReference type="WBParaSite" id="HNAJ_0000796901-mRNA-1">
    <property type="protein sequence ID" value="HNAJ_0000796901-mRNA-1"/>
    <property type="gene ID" value="HNAJ_0000796901"/>
</dbReference>
<dbReference type="OrthoDB" id="25987at2759"/>
<feature type="region of interest" description="Disordered" evidence="1">
    <location>
        <begin position="588"/>
        <end position="667"/>
    </location>
</feature>
<evidence type="ECO:0000313" key="3">
    <source>
        <dbReference type="Proteomes" id="UP000278807"/>
    </source>
</evidence>
<proteinExistence type="predicted"/>
<sequence length="667" mass="74931">MHGDFFPSLRTFSLNCLRNLGIPFVVAEYDWLPSCLAIALLLDCPIAAFSSDWFVCSKPISIPDVFPSLTLNDLKIVNLQDKFYTVERENGRDRVMLNVFRPENSPLKSVPVGSRILIALLMNQHIVPKLPSAVKVEQRDNESFTAAKLRAVIDYVSRTIPIYVLKDVIELYVDSGRADHTSKMILSYLERFCPDFSMGSQLLSILGLNQGLPAIEPPSSKNRRFQKREDLSPSDFFKLSTKLLKGIGHEDMPLDFFYLWPVGLIHLYRSGYLDKFYVAALYNDLGVTFEAGNEYLVELPHCFGPSRVLRGIIYSLLVGVDEANGARFKLVGLKPGVKELCYEGLFRYKTYKVHVQPAYLPANCLSEDFIHTVIGFTSSSDIPEWCEPLVVSCLLWHQQKPQHKSCQIRECPLIISTLLLALITHQTPEADLPALADHLDNMKAAVMTELTQSDALPSPALEKELLHGALELANLYTSYISLYNLLTVLRSPNLKPEFQSPAYNRFPHISIAFPSLELLVGIASHLRSQEFPYNVALRKWLVRAFRPVVNDISAVKALQLAVTAFSSLMQRISTMKLAFQEPEVDISDPPNILRPKEERASKSAPSSKEKSTKIIVESLPNSRHRDNLNKPRNLGGGGKGRGERPKKSGSYADRLAKRCENMNLNAP</sequence>
<reference evidence="4" key="1">
    <citation type="submission" date="2017-02" db="UniProtKB">
        <authorList>
            <consortium name="WormBaseParasite"/>
        </authorList>
    </citation>
    <scope>IDENTIFICATION</scope>
</reference>
<dbReference type="Proteomes" id="UP000278807">
    <property type="component" value="Unassembled WGS sequence"/>
</dbReference>
<evidence type="ECO:0000313" key="2">
    <source>
        <dbReference type="EMBL" id="VDO03825.1"/>
    </source>
</evidence>
<evidence type="ECO:0000256" key="1">
    <source>
        <dbReference type="SAM" id="MobiDB-lite"/>
    </source>
</evidence>
<dbReference type="EMBL" id="UZAE01012162">
    <property type="protein sequence ID" value="VDO03825.1"/>
    <property type="molecule type" value="Genomic_DNA"/>
</dbReference>
<gene>
    <name evidence="2" type="ORF">HNAJ_LOCUS7965</name>
</gene>
<accession>A0A0R3TL69</accession>
<protein>
    <submittedName>
        <fullName evidence="4">XPG_I_2 domain-containing protein</fullName>
    </submittedName>
</protein>
<feature type="compositionally biased region" description="Basic and acidic residues" evidence="1">
    <location>
        <begin position="594"/>
        <end position="612"/>
    </location>
</feature>
<evidence type="ECO:0000313" key="4">
    <source>
        <dbReference type="WBParaSite" id="HNAJ_0000796901-mRNA-1"/>
    </source>
</evidence>
<organism evidence="4">
    <name type="scientific">Rodentolepis nana</name>
    <name type="common">Dwarf tapeworm</name>
    <name type="synonym">Hymenolepis nana</name>
    <dbReference type="NCBI Taxonomy" id="102285"/>
    <lineage>
        <taxon>Eukaryota</taxon>
        <taxon>Metazoa</taxon>
        <taxon>Spiralia</taxon>
        <taxon>Lophotrochozoa</taxon>
        <taxon>Platyhelminthes</taxon>
        <taxon>Cestoda</taxon>
        <taxon>Eucestoda</taxon>
        <taxon>Cyclophyllidea</taxon>
        <taxon>Hymenolepididae</taxon>
        <taxon>Rodentolepis</taxon>
    </lineage>
</organism>
<dbReference type="AlphaFoldDB" id="A0A0R3TL69"/>